<dbReference type="EMBL" id="LRPC01000028">
    <property type="protein sequence ID" value="KYG73668.1"/>
    <property type="molecule type" value="Genomic_DNA"/>
</dbReference>
<dbReference type="GO" id="GO:0000155">
    <property type="term" value="F:phosphorelay sensor kinase activity"/>
    <property type="evidence" value="ECO:0007669"/>
    <property type="project" value="InterPro"/>
</dbReference>
<feature type="transmembrane region" description="Helical" evidence="1">
    <location>
        <begin position="111"/>
        <end position="132"/>
    </location>
</feature>
<dbReference type="SUPFAM" id="SSF55874">
    <property type="entry name" value="ATPase domain of HSP90 chaperone/DNA topoisomerase II/histidine kinase"/>
    <property type="match status" value="1"/>
</dbReference>
<accession>A0A150X4M6</accession>
<organism evidence="3 4">
    <name type="scientific">Roseivirga spongicola</name>
    <dbReference type="NCBI Taxonomy" id="333140"/>
    <lineage>
        <taxon>Bacteria</taxon>
        <taxon>Pseudomonadati</taxon>
        <taxon>Bacteroidota</taxon>
        <taxon>Cytophagia</taxon>
        <taxon>Cytophagales</taxon>
        <taxon>Roseivirgaceae</taxon>
        <taxon>Roseivirga</taxon>
    </lineage>
</organism>
<feature type="domain" description="Signal transduction histidine kinase internal region" evidence="2">
    <location>
        <begin position="149"/>
        <end position="224"/>
    </location>
</feature>
<feature type="transmembrane region" description="Helical" evidence="1">
    <location>
        <begin position="42"/>
        <end position="61"/>
    </location>
</feature>
<dbReference type="OrthoDB" id="9792992at2"/>
<protein>
    <recommendedName>
        <fullName evidence="2">Signal transduction histidine kinase internal region domain-containing protein</fullName>
    </recommendedName>
</protein>
<dbReference type="AlphaFoldDB" id="A0A150X4M6"/>
<sequence length="342" mass="40073">MRLDFGIYTRIGLNLLFWAFYFIYPFLRFRYTGEHSITYEEIGFYFLVYGFVLYLNNLVLLPQYLKKHNLRKYLLILLPIMLSVAFFEAYVNKTLLQTCSCEGPNSTYALYNFIHLGILLVLFSAVPVLLNYSAKLKDLERAETDRLEAELKFLKAQVNPHLLFNSLNSIYSYALKKASETPEMVLKLSDLLRYMLYEADKHKVELQKEIEYLNDYIDLQKMRKDGFKVNFEIIGDIEHYSIAPMILINFVENAFKYIDPFQPEINLSLVAQNKTIFFSCENSFNKDSGKSNLLNEQGGLGLKNAKQLLHAFYGERYQLDIHKSDQSFNVKLLITNDEVYNH</sequence>
<gene>
    <name evidence="3" type="ORF">AWW68_13350</name>
</gene>
<dbReference type="RefSeq" id="WP_068222290.1">
    <property type="nucleotide sequence ID" value="NZ_CP139724.1"/>
</dbReference>
<keyword evidence="1" id="KW-0812">Transmembrane</keyword>
<dbReference type="PANTHER" id="PTHR34220:SF7">
    <property type="entry name" value="SENSOR HISTIDINE KINASE YPDA"/>
    <property type="match status" value="1"/>
</dbReference>
<reference evidence="3 4" key="1">
    <citation type="submission" date="2016-01" db="EMBL/GenBank/DDBJ databases">
        <title>Genome sequencing of Roseivirga spongicola UST030701-084.</title>
        <authorList>
            <person name="Selvaratnam C."/>
            <person name="Thevarajoo S."/>
            <person name="Goh K.M."/>
            <person name="Ee R."/>
            <person name="Chan K.-G."/>
            <person name="Chong C.S."/>
        </authorList>
    </citation>
    <scope>NUCLEOTIDE SEQUENCE [LARGE SCALE GENOMIC DNA]</scope>
    <source>
        <strain evidence="3 4">UST030701-084</strain>
    </source>
</reference>
<keyword evidence="1" id="KW-0472">Membrane</keyword>
<dbReference type="InterPro" id="IPR050640">
    <property type="entry name" value="Bact_2-comp_sensor_kinase"/>
</dbReference>
<feature type="transmembrane region" description="Helical" evidence="1">
    <location>
        <begin position="73"/>
        <end position="91"/>
    </location>
</feature>
<evidence type="ECO:0000313" key="4">
    <source>
        <dbReference type="Proteomes" id="UP000075606"/>
    </source>
</evidence>
<dbReference type="InterPro" id="IPR036890">
    <property type="entry name" value="HATPase_C_sf"/>
</dbReference>
<keyword evidence="1" id="KW-1133">Transmembrane helix</keyword>
<proteinExistence type="predicted"/>
<comment type="caution">
    <text evidence="3">The sequence shown here is derived from an EMBL/GenBank/DDBJ whole genome shotgun (WGS) entry which is preliminary data.</text>
</comment>
<dbReference type="Proteomes" id="UP000075606">
    <property type="component" value="Unassembled WGS sequence"/>
</dbReference>
<evidence type="ECO:0000259" key="2">
    <source>
        <dbReference type="Pfam" id="PF06580"/>
    </source>
</evidence>
<name>A0A150X4M6_9BACT</name>
<dbReference type="GO" id="GO:0016020">
    <property type="term" value="C:membrane"/>
    <property type="evidence" value="ECO:0007669"/>
    <property type="project" value="InterPro"/>
</dbReference>
<keyword evidence="4" id="KW-1185">Reference proteome</keyword>
<dbReference type="InterPro" id="IPR010559">
    <property type="entry name" value="Sig_transdc_His_kin_internal"/>
</dbReference>
<feature type="transmembrane region" description="Helical" evidence="1">
    <location>
        <begin position="7"/>
        <end position="27"/>
    </location>
</feature>
<evidence type="ECO:0000256" key="1">
    <source>
        <dbReference type="SAM" id="Phobius"/>
    </source>
</evidence>
<dbReference type="PANTHER" id="PTHR34220">
    <property type="entry name" value="SENSOR HISTIDINE KINASE YPDA"/>
    <property type="match status" value="1"/>
</dbReference>
<evidence type="ECO:0000313" key="3">
    <source>
        <dbReference type="EMBL" id="KYG73668.1"/>
    </source>
</evidence>
<dbReference type="Pfam" id="PF06580">
    <property type="entry name" value="His_kinase"/>
    <property type="match status" value="1"/>
</dbReference>
<dbReference type="STRING" id="333140.AWW68_13350"/>